<gene>
    <name evidence="3" type="ORF">HB912_01300</name>
</gene>
<organism evidence="3 4">
    <name type="scientific">Listeria aquatica</name>
    <dbReference type="NCBI Taxonomy" id="1494960"/>
    <lineage>
        <taxon>Bacteria</taxon>
        <taxon>Bacillati</taxon>
        <taxon>Bacillota</taxon>
        <taxon>Bacilli</taxon>
        <taxon>Bacillales</taxon>
        <taxon>Listeriaceae</taxon>
        <taxon>Listeria</taxon>
    </lineage>
</organism>
<dbReference type="InterPro" id="IPR028098">
    <property type="entry name" value="Glyco_trans_4-like_N"/>
</dbReference>
<dbReference type="Proteomes" id="UP000559885">
    <property type="component" value="Unassembled WGS sequence"/>
</dbReference>
<dbReference type="PANTHER" id="PTHR45947">
    <property type="entry name" value="SULFOQUINOVOSYL TRANSFERASE SQD2"/>
    <property type="match status" value="1"/>
</dbReference>
<dbReference type="Pfam" id="PF00534">
    <property type="entry name" value="Glycos_transf_1"/>
    <property type="match status" value="1"/>
</dbReference>
<evidence type="ECO:0000313" key="4">
    <source>
        <dbReference type="Proteomes" id="UP000559885"/>
    </source>
</evidence>
<evidence type="ECO:0000259" key="1">
    <source>
        <dbReference type="Pfam" id="PF00534"/>
    </source>
</evidence>
<dbReference type="SUPFAM" id="SSF53756">
    <property type="entry name" value="UDP-Glycosyltransferase/glycogen phosphorylase"/>
    <property type="match status" value="1"/>
</dbReference>
<dbReference type="InterPro" id="IPR001296">
    <property type="entry name" value="Glyco_trans_1"/>
</dbReference>
<keyword evidence="3" id="KW-0808">Transferase</keyword>
<sequence length="416" mass="46817">MNILYLHQYFATPASSTSIRSYVFAKKLVDSGHKVTVITTDAFLENEQPYQISGHVKHYQFDGIEVRAVSSSYSNYMNKYQRIREFVKFSYMAQKIGKKQKNADLIFATSTPLTIGIPAMQLKRKLKIPYIFEVRDLWPEAPIQLGYLSSKPAITLARWLEKKIYQHAEHIIALSPGMAKGVIATSQKADKVSVIPNLADLNLFQDDNVDEHLRHRLIRQLDLEGKFVLTHIGAMGEANGLEHLVEAALHLKRKNIMNVKILIVGNGKTKPRLSAFCEQHALENVQFLDTIKKEEVPTYTSLANVTMTSFLPKPILATNSPNKFFDSLAAGKPIIVNSSGWTRKIVESEGIGYYADPKKPKDLASLLMVLSKHKNELAHMKPKIRSVATKKFSAEKLANDVLAIVSSIDKERSIKK</sequence>
<evidence type="ECO:0000313" key="3">
    <source>
        <dbReference type="EMBL" id="MBC1520280.1"/>
    </source>
</evidence>
<feature type="domain" description="Glycosyltransferase subfamily 4-like N-terminal" evidence="2">
    <location>
        <begin position="24"/>
        <end position="197"/>
    </location>
</feature>
<proteinExistence type="predicted"/>
<accession>A0A841ZMQ0</accession>
<dbReference type="CDD" id="cd03794">
    <property type="entry name" value="GT4_WbuB-like"/>
    <property type="match status" value="1"/>
</dbReference>
<dbReference type="GO" id="GO:0016758">
    <property type="term" value="F:hexosyltransferase activity"/>
    <property type="evidence" value="ECO:0007669"/>
    <property type="project" value="TreeGrafter"/>
</dbReference>
<evidence type="ECO:0000259" key="2">
    <source>
        <dbReference type="Pfam" id="PF13579"/>
    </source>
</evidence>
<reference evidence="3 4" key="1">
    <citation type="submission" date="2020-03" db="EMBL/GenBank/DDBJ databases">
        <title>Soil Listeria distribution.</title>
        <authorList>
            <person name="Liao J."/>
            <person name="Wiedmann M."/>
        </authorList>
    </citation>
    <scope>NUCLEOTIDE SEQUENCE [LARGE SCALE GENOMIC DNA]</scope>
    <source>
        <strain evidence="3 4">FSL L7-1507</strain>
    </source>
</reference>
<name>A0A841ZMQ0_9LIST</name>
<dbReference type="EMBL" id="JAARRM010000001">
    <property type="protein sequence ID" value="MBC1520280.1"/>
    <property type="molecule type" value="Genomic_DNA"/>
</dbReference>
<dbReference type="InterPro" id="IPR050194">
    <property type="entry name" value="Glycosyltransferase_grp1"/>
</dbReference>
<dbReference type="PANTHER" id="PTHR45947:SF3">
    <property type="entry name" value="SULFOQUINOVOSYL TRANSFERASE SQD2"/>
    <property type="match status" value="1"/>
</dbReference>
<feature type="domain" description="Glycosyl transferase family 1" evidence="1">
    <location>
        <begin position="221"/>
        <end position="385"/>
    </location>
</feature>
<protein>
    <submittedName>
        <fullName evidence="3">Glycosyltransferase family 4 protein</fullName>
    </submittedName>
</protein>
<comment type="caution">
    <text evidence="3">The sequence shown here is derived from an EMBL/GenBank/DDBJ whole genome shotgun (WGS) entry which is preliminary data.</text>
</comment>
<dbReference type="AlphaFoldDB" id="A0A841ZMQ0"/>
<dbReference type="RefSeq" id="WP_185371868.1">
    <property type="nucleotide sequence ID" value="NZ_JAARRM010000001.1"/>
</dbReference>
<dbReference type="Pfam" id="PF13579">
    <property type="entry name" value="Glyco_trans_4_4"/>
    <property type="match status" value="1"/>
</dbReference>
<dbReference type="Gene3D" id="3.40.50.2000">
    <property type="entry name" value="Glycogen Phosphorylase B"/>
    <property type="match status" value="2"/>
</dbReference>